<dbReference type="PANTHER" id="PTHR37017:SF11">
    <property type="entry name" value="ESTERASE_LIPASE_THIOESTERASE DOMAIN-CONTAINING PROTEIN"/>
    <property type="match status" value="1"/>
</dbReference>
<gene>
    <name evidence="2" type="ORF">SAMN05421841_0686</name>
</gene>
<dbReference type="RefSeq" id="WP_089790643.1">
    <property type="nucleotide sequence ID" value="NZ_FOIU01000001.1"/>
</dbReference>
<dbReference type="PANTHER" id="PTHR37017">
    <property type="entry name" value="AB HYDROLASE-1 DOMAIN-CONTAINING PROTEIN-RELATED"/>
    <property type="match status" value="1"/>
</dbReference>
<feature type="domain" description="AB hydrolase-1" evidence="1">
    <location>
        <begin position="44"/>
        <end position="261"/>
    </location>
</feature>
<evidence type="ECO:0000313" key="2">
    <source>
        <dbReference type="EMBL" id="SEW02529.1"/>
    </source>
</evidence>
<dbReference type="AlphaFoldDB" id="A0A1I0NM51"/>
<accession>A0A1I0NM51</accession>
<evidence type="ECO:0000313" key="3">
    <source>
        <dbReference type="Proteomes" id="UP000199469"/>
    </source>
</evidence>
<dbReference type="Proteomes" id="UP000199469">
    <property type="component" value="Unassembled WGS sequence"/>
</dbReference>
<dbReference type="OrthoDB" id="9112061at2"/>
<dbReference type="InterPro" id="IPR052897">
    <property type="entry name" value="Sec-Metab_Biosynth_Hydrolase"/>
</dbReference>
<dbReference type="SUPFAM" id="SSF53474">
    <property type="entry name" value="alpha/beta-Hydrolases"/>
    <property type="match status" value="1"/>
</dbReference>
<dbReference type="Pfam" id="PF12697">
    <property type="entry name" value="Abhydrolase_6"/>
    <property type="match status" value="1"/>
</dbReference>
<protein>
    <submittedName>
        <fullName evidence="2">Pimeloyl-ACP methyl ester carboxylesterase</fullName>
    </submittedName>
</protein>
<evidence type="ECO:0000259" key="1">
    <source>
        <dbReference type="Pfam" id="PF12697"/>
    </source>
</evidence>
<dbReference type="EMBL" id="FOIU01000001">
    <property type="protein sequence ID" value="SEW02529.1"/>
    <property type="molecule type" value="Genomic_DNA"/>
</dbReference>
<reference evidence="3" key="1">
    <citation type="submission" date="2016-10" db="EMBL/GenBank/DDBJ databases">
        <authorList>
            <person name="Varghese N."/>
            <person name="Submissions S."/>
        </authorList>
    </citation>
    <scope>NUCLEOTIDE SEQUENCE [LARGE SCALE GENOMIC DNA]</scope>
    <source>
        <strain evidence="3">DSM 17724</strain>
    </source>
</reference>
<dbReference type="InterPro" id="IPR029058">
    <property type="entry name" value="AB_hydrolase_fold"/>
</dbReference>
<sequence>MKIYRLSRSFAIIALLIISFFSIAWIPENRHNNVESSTKAKPTIVLVHGAFADGSSWSKVIPILQKEGFRTVAVQNPLTSLQDDVAFVNRILEEIDGSVVLVGHSWAGMVITEAGNNPKVKSLVYVAAYAPDANESISDLSKEAYEIKKFPPVPGRDNPKISNGYIQLREETVIKHFAHDLPIEEAKILAAVQGRFHTGNPTAKISKPAWKDKPSFYIVADEDHIISPLMEQEMARKIKATTYHLKASHAVMLSKPQEVAKVIIKASEGIE</sequence>
<name>A0A1I0NM51_9FLAO</name>
<organism evidence="2 3">
    <name type="scientific">Chryseobacterium wanjuense</name>
    <dbReference type="NCBI Taxonomy" id="356305"/>
    <lineage>
        <taxon>Bacteria</taxon>
        <taxon>Pseudomonadati</taxon>
        <taxon>Bacteroidota</taxon>
        <taxon>Flavobacteriia</taxon>
        <taxon>Flavobacteriales</taxon>
        <taxon>Weeksellaceae</taxon>
        <taxon>Chryseobacterium group</taxon>
        <taxon>Chryseobacterium</taxon>
    </lineage>
</organism>
<dbReference type="STRING" id="356305.SAMN05421841_0686"/>
<proteinExistence type="predicted"/>
<keyword evidence="3" id="KW-1185">Reference proteome</keyword>
<dbReference type="Gene3D" id="3.40.50.1820">
    <property type="entry name" value="alpha/beta hydrolase"/>
    <property type="match status" value="1"/>
</dbReference>
<dbReference type="InterPro" id="IPR000073">
    <property type="entry name" value="AB_hydrolase_1"/>
</dbReference>